<organism evidence="1 2">
    <name type="scientific">Nonomuraea rhodomycinica</name>
    <dbReference type="NCBI Taxonomy" id="1712872"/>
    <lineage>
        <taxon>Bacteria</taxon>
        <taxon>Bacillati</taxon>
        <taxon>Actinomycetota</taxon>
        <taxon>Actinomycetes</taxon>
        <taxon>Streptosporangiales</taxon>
        <taxon>Streptosporangiaceae</taxon>
        <taxon>Nonomuraea</taxon>
    </lineage>
</organism>
<name>A0A7Y6IWW9_9ACTN</name>
<evidence type="ECO:0000313" key="1">
    <source>
        <dbReference type="EMBL" id="NUW45561.1"/>
    </source>
</evidence>
<dbReference type="RefSeq" id="WP_175605020.1">
    <property type="nucleotide sequence ID" value="NZ_JABWGO010000012.1"/>
</dbReference>
<protein>
    <submittedName>
        <fullName evidence="1">Uncharacterized protein</fullName>
    </submittedName>
</protein>
<dbReference type="AlphaFoldDB" id="A0A7Y6IWW9"/>
<dbReference type="EMBL" id="JABWGO010000012">
    <property type="protein sequence ID" value="NUW45561.1"/>
    <property type="molecule type" value="Genomic_DNA"/>
</dbReference>
<comment type="caution">
    <text evidence="1">The sequence shown here is derived from an EMBL/GenBank/DDBJ whole genome shotgun (WGS) entry which is preliminary data.</text>
</comment>
<reference evidence="1 2" key="1">
    <citation type="submission" date="2020-06" db="EMBL/GenBank/DDBJ databases">
        <authorList>
            <person name="Chanama M."/>
        </authorList>
    </citation>
    <scope>NUCLEOTIDE SEQUENCE [LARGE SCALE GENOMIC DNA]</scope>
    <source>
        <strain evidence="1 2">TBRC6557</strain>
    </source>
</reference>
<keyword evidence="2" id="KW-1185">Reference proteome</keyword>
<dbReference type="Proteomes" id="UP000546126">
    <property type="component" value="Unassembled WGS sequence"/>
</dbReference>
<gene>
    <name evidence="1" type="ORF">HT134_36415</name>
</gene>
<proteinExistence type="predicted"/>
<evidence type="ECO:0000313" key="2">
    <source>
        <dbReference type="Proteomes" id="UP000546126"/>
    </source>
</evidence>
<sequence length="265" mass="27385">MQWPIPPFPTKIVAGDAVNVNGSAPNSKGAWVTLLTLPADRPASWLNLGNDQISASGDRAALMDIGIGSAGSETILAANLVVGYRDHGTLAFPLHIPAGATIRARLAGAVSMNIWTTATAYVGEPDCGLSVPGRITTYGVVASPIDATNVTPSGTLNVKGSYAQITAATTAPIHALMVLAQSSTSTPTDTRYAIDIAVGSPGNETIIVPNHYVRVENSPVCVYPQSPPFVPLSTCIPAGVRLAARCSIWTGSSAPIEVAVYGFTY</sequence>
<accession>A0A7Y6IWW9</accession>